<evidence type="ECO:0000313" key="5">
    <source>
        <dbReference type="Proteomes" id="UP000694844"/>
    </source>
</evidence>
<dbReference type="RefSeq" id="XP_022294572.1">
    <property type="nucleotide sequence ID" value="XM_022438864.1"/>
</dbReference>
<dbReference type="Pfam" id="PF13374">
    <property type="entry name" value="TPR_10"/>
    <property type="match status" value="2"/>
</dbReference>
<evidence type="ECO:0000313" key="6">
    <source>
        <dbReference type="RefSeq" id="XP_022294572.1"/>
    </source>
</evidence>
<dbReference type="PANTHER" id="PTHR45641">
    <property type="entry name" value="TETRATRICOPEPTIDE REPEAT PROTEIN (AFU_ORTHOLOGUE AFUA_6G03870)"/>
    <property type="match status" value="1"/>
</dbReference>
<dbReference type="AlphaFoldDB" id="A0A8B8AT65"/>
<dbReference type="GeneID" id="111104754"/>
<dbReference type="SUPFAM" id="SSF48452">
    <property type="entry name" value="TPR-like"/>
    <property type="match status" value="1"/>
</dbReference>
<name>A0A8B8AT65_CRAVI</name>
<feature type="compositionally biased region" description="Low complexity" evidence="4">
    <location>
        <begin position="286"/>
        <end position="297"/>
    </location>
</feature>
<dbReference type="SMART" id="SM00028">
    <property type="entry name" value="TPR"/>
    <property type="match status" value="2"/>
</dbReference>
<gene>
    <name evidence="6" type="primary">LOC111104754</name>
</gene>
<evidence type="ECO:0000256" key="3">
    <source>
        <dbReference type="PROSITE-ProRule" id="PRU00339"/>
    </source>
</evidence>
<keyword evidence="1" id="KW-0677">Repeat</keyword>
<proteinExistence type="predicted"/>
<dbReference type="PANTHER" id="PTHR45641:SF19">
    <property type="entry name" value="NEPHROCYSTIN-3"/>
    <property type="match status" value="1"/>
</dbReference>
<dbReference type="KEGG" id="cvn:111104754"/>
<keyword evidence="5" id="KW-1185">Reference proteome</keyword>
<dbReference type="Proteomes" id="UP000694844">
    <property type="component" value="Chromosome 7"/>
</dbReference>
<dbReference type="OrthoDB" id="6125577at2759"/>
<feature type="repeat" description="TPR" evidence="3">
    <location>
        <begin position="21"/>
        <end position="54"/>
    </location>
</feature>
<evidence type="ECO:0000256" key="1">
    <source>
        <dbReference type="ARBA" id="ARBA00022737"/>
    </source>
</evidence>
<evidence type="ECO:0000256" key="2">
    <source>
        <dbReference type="ARBA" id="ARBA00022803"/>
    </source>
</evidence>
<accession>A0A8B8AT65</accession>
<protein>
    <submittedName>
        <fullName evidence="6">Uncharacterized protein LOC111104754</fullName>
    </submittedName>
</protein>
<evidence type="ECO:0000256" key="4">
    <source>
        <dbReference type="SAM" id="MobiDB-lite"/>
    </source>
</evidence>
<feature type="region of interest" description="Disordered" evidence="4">
    <location>
        <begin position="267"/>
        <end position="304"/>
    </location>
</feature>
<keyword evidence="2 3" id="KW-0802">TPR repeat</keyword>
<reference evidence="6" key="1">
    <citation type="submission" date="2025-08" db="UniProtKB">
        <authorList>
            <consortium name="RefSeq"/>
        </authorList>
    </citation>
    <scope>IDENTIFICATION</scope>
    <source>
        <tissue evidence="6">Whole sample</tissue>
    </source>
</reference>
<dbReference type="PROSITE" id="PS50005">
    <property type="entry name" value="TPR"/>
    <property type="match status" value="2"/>
</dbReference>
<dbReference type="InterPro" id="IPR019734">
    <property type="entry name" value="TPR_rpt"/>
</dbReference>
<dbReference type="Gene3D" id="1.25.40.10">
    <property type="entry name" value="Tetratricopeptide repeat domain"/>
    <property type="match status" value="2"/>
</dbReference>
<dbReference type="InterPro" id="IPR011990">
    <property type="entry name" value="TPR-like_helical_dom_sf"/>
</dbReference>
<feature type="repeat" description="TPR" evidence="3">
    <location>
        <begin position="119"/>
        <end position="152"/>
    </location>
</feature>
<sequence length="304" mass="34443">MMEKSLNLYQREPTLCMTEIGNAYNSIGVLYYNQKEYERSKEYHEKAVKIAKQVSLDEQGLGTNLQVFYTNIATALFAQWQKHAGSTISEEQNHHLLTQAEEYYTLAINNDPMASEDRAKKLTNRGKLYLRVNRYDAAEEDLLESLQIREKILVPPNKNLTHAYTNLGMFYVKKGTDCINDMNTQADCFAKAKYNYDQAMIQIRMGGLSITDPAYANIKKDHGIALKGLQSDEYEQMEQFYTDFEAGKFDKNEDETMIECELSACSGDNCENISESSQSESEDDLNSGSSSDGSLSGIITDDKN</sequence>
<organism evidence="5 6">
    <name type="scientific">Crassostrea virginica</name>
    <name type="common">Eastern oyster</name>
    <dbReference type="NCBI Taxonomy" id="6565"/>
    <lineage>
        <taxon>Eukaryota</taxon>
        <taxon>Metazoa</taxon>
        <taxon>Spiralia</taxon>
        <taxon>Lophotrochozoa</taxon>
        <taxon>Mollusca</taxon>
        <taxon>Bivalvia</taxon>
        <taxon>Autobranchia</taxon>
        <taxon>Pteriomorphia</taxon>
        <taxon>Ostreida</taxon>
        <taxon>Ostreoidea</taxon>
        <taxon>Ostreidae</taxon>
        <taxon>Crassostrea</taxon>
    </lineage>
</organism>